<dbReference type="Proteomes" id="UP000266861">
    <property type="component" value="Unassembled WGS sequence"/>
</dbReference>
<name>A0A397G512_9GLOM</name>
<organism evidence="1 2">
    <name type="scientific">Diversispora epigaea</name>
    <dbReference type="NCBI Taxonomy" id="1348612"/>
    <lineage>
        <taxon>Eukaryota</taxon>
        <taxon>Fungi</taxon>
        <taxon>Fungi incertae sedis</taxon>
        <taxon>Mucoromycota</taxon>
        <taxon>Glomeromycotina</taxon>
        <taxon>Glomeromycetes</taxon>
        <taxon>Diversisporales</taxon>
        <taxon>Diversisporaceae</taxon>
        <taxon>Diversispora</taxon>
    </lineage>
</organism>
<dbReference type="EMBL" id="PQFF01000541">
    <property type="protein sequence ID" value="RHZ45687.1"/>
    <property type="molecule type" value="Genomic_DNA"/>
</dbReference>
<sequence>MIFIARGPYMPEIDSPFVDFICSVNGHDPLEAKKADSIYFFVDNEQTKCSELAGYRQIKDNFELDLRNRVFLSELDSKEPKDNELERLTMFSTVDIESTELT</sequence>
<evidence type="ECO:0000313" key="2">
    <source>
        <dbReference type="Proteomes" id="UP000266861"/>
    </source>
</evidence>
<dbReference type="AlphaFoldDB" id="A0A397G512"/>
<gene>
    <name evidence="1" type="ORF">Glove_661g54</name>
</gene>
<accession>A0A397G512</accession>
<keyword evidence="2" id="KW-1185">Reference proteome</keyword>
<comment type="caution">
    <text evidence="1">The sequence shown here is derived from an EMBL/GenBank/DDBJ whole genome shotgun (WGS) entry which is preliminary data.</text>
</comment>
<protein>
    <submittedName>
        <fullName evidence="1">Uncharacterized protein</fullName>
    </submittedName>
</protein>
<reference evidence="1 2" key="1">
    <citation type="submission" date="2018-08" db="EMBL/GenBank/DDBJ databases">
        <title>Genome and evolution of the arbuscular mycorrhizal fungus Diversispora epigaea (formerly Glomus versiforme) and its bacterial endosymbionts.</title>
        <authorList>
            <person name="Sun X."/>
            <person name="Fei Z."/>
            <person name="Harrison M."/>
        </authorList>
    </citation>
    <scope>NUCLEOTIDE SEQUENCE [LARGE SCALE GENOMIC DNA]</scope>
    <source>
        <strain evidence="1 2">IT104</strain>
    </source>
</reference>
<evidence type="ECO:0000313" key="1">
    <source>
        <dbReference type="EMBL" id="RHZ45687.1"/>
    </source>
</evidence>
<proteinExistence type="predicted"/>